<feature type="transmembrane region" description="Helical" evidence="3">
    <location>
        <begin position="185"/>
        <end position="206"/>
    </location>
</feature>
<dbReference type="EMBL" id="LPNL01000007">
    <property type="protein sequence ID" value="OEJ83396.1"/>
    <property type="molecule type" value="Genomic_DNA"/>
</dbReference>
<comment type="caution">
    <text evidence="4">The sequence shown here is derived from an EMBL/GenBank/DDBJ whole genome shotgun (WGS) entry which is preliminary data.</text>
</comment>
<feature type="transmembrane region" description="Helical" evidence="3">
    <location>
        <begin position="427"/>
        <end position="449"/>
    </location>
</feature>
<evidence type="ECO:0000256" key="2">
    <source>
        <dbReference type="SAM" id="MobiDB-lite"/>
    </source>
</evidence>
<name>A0A1E5R912_9ASCO</name>
<keyword evidence="3" id="KW-0472">Membrane</keyword>
<feature type="transmembrane region" description="Helical" evidence="3">
    <location>
        <begin position="246"/>
        <end position="269"/>
    </location>
</feature>
<evidence type="ECO:0000256" key="1">
    <source>
        <dbReference type="ARBA" id="ARBA00010199"/>
    </source>
</evidence>
<keyword evidence="5" id="KW-1185">Reference proteome</keyword>
<dbReference type="OrthoDB" id="2126698at2759"/>
<feature type="transmembrane region" description="Helical" evidence="3">
    <location>
        <begin position="498"/>
        <end position="517"/>
    </location>
</feature>
<dbReference type="AlphaFoldDB" id="A0A1E5R912"/>
<feature type="region of interest" description="Disordered" evidence="2">
    <location>
        <begin position="1"/>
        <end position="29"/>
    </location>
</feature>
<feature type="transmembrane region" description="Helical" evidence="3">
    <location>
        <begin position="361"/>
        <end position="385"/>
    </location>
</feature>
<dbReference type="Proteomes" id="UP000095605">
    <property type="component" value="Unassembled WGS sequence"/>
</dbReference>
<comment type="similarity">
    <text evidence="1">Belongs to the multi antimicrobial extrusion (MATE) (TC 2.A.66.1) family.</text>
</comment>
<dbReference type="GO" id="GO:0042910">
    <property type="term" value="F:xenobiotic transmembrane transporter activity"/>
    <property type="evidence" value="ECO:0007669"/>
    <property type="project" value="InterPro"/>
</dbReference>
<dbReference type="InterPro" id="IPR002528">
    <property type="entry name" value="MATE_fam"/>
</dbReference>
<feature type="transmembrane region" description="Helical" evidence="3">
    <location>
        <begin position="144"/>
        <end position="165"/>
    </location>
</feature>
<feature type="transmembrane region" description="Helical" evidence="3">
    <location>
        <begin position="218"/>
        <end position="240"/>
    </location>
</feature>
<evidence type="ECO:0000313" key="5">
    <source>
        <dbReference type="Proteomes" id="UP000095605"/>
    </source>
</evidence>
<evidence type="ECO:0000256" key="3">
    <source>
        <dbReference type="SAM" id="Phobius"/>
    </source>
</evidence>
<sequence length="573" mass="64310">MSSFNSRRRSSILLPNNTSSKQPLSLGSNPNSHILDTPLIHETIPEQDVHAENLLKICSKTSKRDELKYYVLNSIPLITTFLLQYSLSLSSLFIIGNLCTIKEFSSLSLAIMFYNITGLSPIEGIATCLDSYCSTSYTSGNFKYVGVFAVRCYLLILCMFIPIIISWYTTGYWMQYILPEQHYDLIPNIALFLKIISCGMPALTLFETGKRFVQAQGFYEITTWSLIFIFPINLFLIYFLTLKLGYIGAPLAMAISHWLMGCSLVFYCLKIRPETLKCWMPLNVKIPLKQEIIENEQALLHETDAIYDSIPVEDKMVSPFLQNWWSMLNLALPGLLMILSEYLSFEILTIFTTFLGDEELIAIQTVVASLGTLMYQDLFGLGVVISTRIGQFIGSAYLNSDPPLIDNEHETTSEKKSIGNAITSIKAAHFIAIAIGFFNFLILTVPTLSRPLISLFTTDPVVVEGSLKVIWILGLNQLTDGFSVLYSSILRAQGRQKIGGILNIIAYYFIGLPLAFYLSFGEEQNISWGMGLGIKGLWLGCGSGILFLAVSQGLFIYFGKWIVVLRNSYSRLK</sequence>
<evidence type="ECO:0000313" key="4">
    <source>
        <dbReference type="EMBL" id="OEJ83396.1"/>
    </source>
</evidence>
<gene>
    <name evidence="4" type="ORF">AWRI3578_g2844</name>
</gene>
<feature type="transmembrane region" description="Helical" evidence="3">
    <location>
        <begin position="469"/>
        <end position="486"/>
    </location>
</feature>
<accession>A0A1E5R912</accession>
<feature type="compositionally biased region" description="Basic residues" evidence="2">
    <location>
        <begin position="1"/>
        <end position="10"/>
    </location>
</feature>
<keyword evidence="3" id="KW-0812">Transmembrane</keyword>
<dbReference type="Pfam" id="PF01554">
    <property type="entry name" value="MatE"/>
    <property type="match status" value="2"/>
</dbReference>
<feature type="transmembrane region" description="Helical" evidence="3">
    <location>
        <begin position="70"/>
        <end position="95"/>
    </location>
</feature>
<dbReference type="GO" id="GO:0015297">
    <property type="term" value="F:antiporter activity"/>
    <property type="evidence" value="ECO:0007669"/>
    <property type="project" value="InterPro"/>
</dbReference>
<dbReference type="PANTHER" id="PTHR11206">
    <property type="entry name" value="MULTIDRUG RESISTANCE PROTEIN"/>
    <property type="match status" value="1"/>
</dbReference>
<feature type="transmembrane region" description="Helical" evidence="3">
    <location>
        <begin position="107"/>
        <end position="132"/>
    </location>
</feature>
<proteinExistence type="inferred from homology"/>
<organism evidence="4 5">
    <name type="scientific">Hanseniaspora opuntiae</name>
    <dbReference type="NCBI Taxonomy" id="211096"/>
    <lineage>
        <taxon>Eukaryota</taxon>
        <taxon>Fungi</taxon>
        <taxon>Dikarya</taxon>
        <taxon>Ascomycota</taxon>
        <taxon>Saccharomycotina</taxon>
        <taxon>Saccharomycetes</taxon>
        <taxon>Saccharomycodales</taxon>
        <taxon>Saccharomycodaceae</taxon>
        <taxon>Hanseniaspora</taxon>
    </lineage>
</organism>
<reference evidence="5" key="1">
    <citation type="journal article" date="2016" name="Genome Announc.">
        <title>Genome sequences of three species of Hanseniaspora isolated from spontaneous wine fermentations.</title>
        <authorList>
            <person name="Sternes P.R."/>
            <person name="Lee D."/>
            <person name="Kutyna D.R."/>
            <person name="Borneman A.R."/>
        </authorList>
    </citation>
    <scope>NUCLEOTIDE SEQUENCE [LARGE SCALE GENOMIC DNA]</scope>
    <source>
        <strain evidence="5">AWRI3578</strain>
    </source>
</reference>
<feature type="compositionally biased region" description="Polar residues" evidence="2">
    <location>
        <begin position="13"/>
        <end position="29"/>
    </location>
</feature>
<feature type="transmembrane region" description="Helical" evidence="3">
    <location>
        <begin position="330"/>
        <end position="355"/>
    </location>
</feature>
<protein>
    <submittedName>
        <fullName evidence="4">Ethionine resistance-conferring protein 1</fullName>
    </submittedName>
</protein>
<dbReference type="GO" id="GO:0016020">
    <property type="term" value="C:membrane"/>
    <property type="evidence" value="ECO:0007669"/>
    <property type="project" value="InterPro"/>
</dbReference>
<feature type="transmembrane region" description="Helical" evidence="3">
    <location>
        <begin position="537"/>
        <end position="563"/>
    </location>
</feature>
<keyword evidence="3" id="KW-1133">Transmembrane helix</keyword>